<evidence type="ECO:0000313" key="3">
    <source>
        <dbReference type="EMBL" id="CAH9128076.1"/>
    </source>
</evidence>
<comment type="caution">
    <text evidence="3">The sequence shown here is derived from an EMBL/GenBank/DDBJ whole genome shotgun (WGS) entry which is preliminary data.</text>
</comment>
<dbReference type="EMBL" id="CAMAPF010000146">
    <property type="protein sequence ID" value="CAH9108372.1"/>
    <property type="molecule type" value="Genomic_DNA"/>
</dbReference>
<reference evidence="3" key="1">
    <citation type="submission" date="2022-07" db="EMBL/GenBank/DDBJ databases">
        <authorList>
            <person name="Macas J."/>
            <person name="Novak P."/>
            <person name="Neumann P."/>
        </authorList>
    </citation>
    <scope>NUCLEOTIDE SEQUENCE</scope>
</reference>
<dbReference type="EMBL" id="CAMAPF010000948">
    <property type="protein sequence ID" value="CAH9128076.1"/>
    <property type="molecule type" value="Genomic_DNA"/>
</dbReference>
<keyword evidence="4" id="KW-1185">Reference proteome</keyword>
<evidence type="ECO:0000256" key="1">
    <source>
        <dbReference type="SAM" id="Coils"/>
    </source>
</evidence>
<evidence type="ECO:0000313" key="2">
    <source>
        <dbReference type="EMBL" id="CAH9108372.1"/>
    </source>
</evidence>
<dbReference type="AlphaFoldDB" id="A0AAV0EXZ2"/>
<protein>
    <submittedName>
        <fullName evidence="3">Uncharacterized protein</fullName>
    </submittedName>
</protein>
<name>A0AAV0EXZ2_9ASTE</name>
<accession>A0AAV0EXZ2</accession>
<proteinExistence type="predicted"/>
<organism evidence="3 4">
    <name type="scientific">Cuscuta epithymum</name>
    <dbReference type="NCBI Taxonomy" id="186058"/>
    <lineage>
        <taxon>Eukaryota</taxon>
        <taxon>Viridiplantae</taxon>
        <taxon>Streptophyta</taxon>
        <taxon>Embryophyta</taxon>
        <taxon>Tracheophyta</taxon>
        <taxon>Spermatophyta</taxon>
        <taxon>Magnoliopsida</taxon>
        <taxon>eudicotyledons</taxon>
        <taxon>Gunneridae</taxon>
        <taxon>Pentapetalae</taxon>
        <taxon>asterids</taxon>
        <taxon>lamiids</taxon>
        <taxon>Solanales</taxon>
        <taxon>Convolvulaceae</taxon>
        <taxon>Cuscuteae</taxon>
        <taxon>Cuscuta</taxon>
        <taxon>Cuscuta subgen. Cuscuta</taxon>
    </lineage>
</organism>
<sequence length="152" mass="17519">MLIFVNLRITEVSPNLRPTCDQTHQTRKKIEKEKECKEREREERQLALYIGRSRRLCSSRSLRCCVRAGGLRVASRHMCMAASEVRTNCEDPRWKLAICDNLRREDAATFSTTLNSLEEEVKELNFSMHPEKGPGLDGMTLGFIHHSWDVVG</sequence>
<feature type="coiled-coil region" evidence="1">
    <location>
        <begin position="20"/>
        <end position="47"/>
    </location>
</feature>
<keyword evidence="1" id="KW-0175">Coiled coil</keyword>
<evidence type="ECO:0000313" key="4">
    <source>
        <dbReference type="Proteomes" id="UP001152523"/>
    </source>
</evidence>
<dbReference type="Proteomes" id="UP001152523">
    <property type="component" value="Unassembled WGS sequence"/>
</dbReference>
<gene>
    <name evidence="2" type="ORF">CEPIT_LOCUS18322</name>
    <name evidence="3" type="ORF">CEPIT_LOCUS28812</name>
</gene>